<dbReference type="RefSeq" id="WP_249514284.1">
    <property type="nucleotide sequence ID" value="NZ_CP093366.1"/>
</dbReference>
<dbReference type="EMBL" id="CP093366">
    <property type="protein sequence ID" value="UQS82015.1"/>
    <property type="molecule type" value="Genomic_DNA"/>
</dbReference>
<organism evidence="5 7">
    <name type="scientific">Bombilactobacillus folatiphilus</name>
    <dbReference type="NCBI Taxonomy" id="2923362"/>
    <lineage>
        <taxon>Bacteria</taxon>
        <taxon>Bacillati</taxon>
        <taxon>Bacillota</taxon>
        <taxon>Bacilli</taxon>
        <taxon>Lactobacillales</taxon>
        <taxon>Lactobacillaceae</taxon>
        <taxon>Bombilactobacillus</taxon>
    </lineage>
</organism>
<comment type="subcellular location">
    <subcellularLocation>
        <location evidence="1">Secreted</location>
    </subcellularLocation>
</comment>
<keyword evidence="3" id="KW-0732">Signal</keyword>
<evidence type="ECO:0000256" key="2">
    <source>
        <dbReference type="ARBA" id="ARBA00022525"/>
    </source>
</evidence>
<dbReference type="SUPFAM" id="SSF117074">
    <property type="entry name" value="Hypothetical protein PA1324"/>
    <property type="match status" value="1"/>
</dbReference>
<evidence type="ECO:0000256" key="3">
    <source>
        <dbReference type="ARBA" id="ARBA00022729"/>
    </source>
</evidence>
<dbReference type="PANTHER" id="PTHR23303">
    <property type="entry name" value="CARBOXYPEPTIDASE REGULATORY REGION-CONTAINING"/>
    <property type="match status" value="1"/>
</dbReference>
<keyword evidence="2" id="KW-0964">Secreted</keyword>
<accession>A0ABY4P8U4</accession>
<dbReference type="Gene3D" id="2.60.40.10">
    <property type="entry name" value="Immunoglobulins"/>
    <property type="match status" value="1"/>
</dbReference>
<dbReference type="InterPro" id="IPR033764">
    <property type="entry name" value="Sdr_B"/>
</dbReference>
<reference evidence="5" key="1">
    <citation type="journal article" date="2022" name="Int. J. Syst. Evol. Microbiol.">
        <title>Apilactobacillus apisilvae sp. nov., Nicolia spurrieriana gen. nov. sp. nov., Bombilactobacillus folatiphilus sp. nov. and Bombilactobacillus thymidiniphilus sp. nov., four new lactic acid bacterial isolates from stingless bees Tetragonula carbonaria and Austroplebeia australis.</title>
        <authorList>
            <person name="Oliphant S.A."/>
            <person name="Watson-Haigh N.S."/>
            <person name="Sumby K.M."/>
            <person name="Gardner J."/>
            <person name="Groom S."/>
            <person name="Jiranek V."/>
        </authorList>
    </citation>
    <scope>NUCLEOTIDE SEQUENCE</scope>
    <source>
        <strain evidence="5">SG4_D2</strain>
    </source>
</reference>
<evidence type="ECO:0000313" key="7">
    <source>
        <dbReference type="Proteomes" id="UP000831495"/>
    </source>
</evidence>
<evidence type="ECO:0000313" key="6">
    <source>
        <dbReference type="EMBL" id="UQS82256.1"/>
    </source>
</evidence>
<keyword evidence="7" id="KW-1185">Reference proteome</keyword>
<evidence type="ECO:0000313" key="5">
    <source>
        <dbReference type="EMBL" id="UQS82015.1"/>
    </source>
</evidence>
<gene>
    <name evidence="6" type="ORF">MOO45_00770</name>
    <name evidence="5" type="ORF">MOO45_07450</name>
</gene>
<feature type="domain" description="SD-repeat containing protein B" evidence="4">
    <location>
        <begin position="509"/>
        <end position="592"/>
    </location>
</feature>
<dbReference type="EMBL" id="CP093366">
    <property type="protein sequence ID" value="UQS82256.1"/>
    <property type="molecule type" value="Genomic_DNA"/>
</dbReference>
<proteinExistence type="predicted"/>
<dbReference type="InterPro" id="IPR013783">
    <property type="entry name" value="Ig-like_fold"/>
</dbReference>
<name>A0ABY4P8U4_9LACO</name>
<dbReference type="Pfam" id="PF17210">
    <property type="entry name" value="SdrD_B"/>
    <property type="match status" value="1"/>
</dbReference>
<dbReference type="InterPro" id="IPR051417">
    <property type="entry name" value="SDr/BOS_complex"/>
</dbReference>
<evidence type="ECO:0000256" key="1">
    <source>
        <dbReference type="ARBA" id="ARBA00004613"/>
    </source>
</evidence>
<evidence type="ECO:0000259" key="4">
    <source>
        <dbReference type="Pfam" id="PF17210"/>
    </source>
</evidence>
<dbReference type="PANTHER" id="PTHR23303:SF14">
    <property type="entry name" value="BOS COMPLEX SUBUNIT NOMO1-RELATED"/>
    <property type="match status" value="1"/>
</dbReference>
<sequence>MLSFFVSLHITQASDTIAGSVAQKSTAPFSFTLTTQSGYNDGHKAYVSLNWDTVPNLQDGYILQKAQGSDLTSLDFKDTTSNYGKKIKVLNVYPDNYGDNGKYLGSWLSQKNPDGQVISDGLISVDYVAMSAFNTHPSQYLVKNSSGQYNYDGVYFGSHDVGGDDLSANALTVTKDFGLTGRSLIFGHDTVRSAHSNYGTFASNLGLKLNKPEVTLGSTTVAFTDNSKDGFLATYPNDLLKFEPNNKFTISFSHNEGQFYPYQGGGQRWLQYVGPPFFNPSLGAADMSYMNNAGVVSKNSSGAVADNNFYLVTNNNYALIQTGHTVGSCTPEEAMIIANMMYYTSTLNLSTKGEDRTVKDTAKPDAPTIDLYYGAATVVKQSLQGRLFSNDQPSTYYYRVKAKNNTETYYSDVMKQDVLSKVKGYIWQVDDSPDTQITPVADNEGNIDKTKNPHYVAVDTPANHAVTDMISKDSKGYLHAVAVDNDNNYSATTTKKVSSLFMGGQVQGTAWQDQNQDGKLDTTEAKLQDLDVSLLVSDINDKKLYVTSAKTDADGKYVFKNLLPGTYTVAIAKSAIKGKLPTKNGAGLDSALLLNQEETVDGVDYCLTDTFKVAANGTLQKNLGLDSQYNYLRFDHLPNLNFGRINLIFPESKTLTNQSGDNQVVVDDQRSAHPEFNDYYVPYQILMGLSVFQDGQNAVGLQQAQLDLRERDSATPIQLQPGQDTILYQQPVDSYTSKTFNFDDSAGNSLIKMLVPVPSSLNTIKPTQYTATLKYTIKNAP</sequence>
<protein>
    <recommendedName>
        <fullName evidence="4">SD-repeat containing protein B domain-containing protein</fullName>
    </recommendedName>
</protein>
<dbReference type="Proteomes" id="UP000831495">
    <property type="component" value="Chromosome"/>
</dbReference>